<reference evidence="7" key="1">
    <citation type="submission" date="2022-01" db="EMBL/GenBank/DDBJ databases">
        <authorList>
            <person name="Jo J.-H."/>
            <person name="Im W.-T."/>
        </authorList>
    </citation>
    <scope>NUCLEOTIDE SEQUENCE</scope>
    <source>
        <strain evidence="7">I2-34</strain>
    </source>
</reference>
<evidence type="ECO:0000313" key="7">
    <source>
        <dbReference type="EMBL" id="MCG2621974.1"/>
    </source>
</evidence>
<keyword evidence="4 6" id="KW-1133">Transmembrane helix</keyword>
<feature type="transmembrane region" description="Helical" evidence="6">
    <location>
        <begin position="123"/>
        <end position="141"/>
    </location>
</feature>
<accession>A0ABS9L657</accession>
<evidence type="ECO:0000256" key="5">
    <source>
        <dbReference type="ARBA" id="ARBA00023136"/>
    </source>
</evidence>
<keyword evidence="3 6" id="KW-0812">Transmembrane</keyword>
<feature type="transmembrane region" description="Helical" evidence="6">
    <location>
        <begin position="239"/>
        <end position="257"/>
    </location>
</feature>
<feature type="transmembrane region" description="Helical" evidence="6">
    <location>
        <begin position="161"/>
        <end position="179"/>
    </location>
</feature>
<comment type="subcellular location">
    <subcellularLocation>
        <location evidence="1">Cell membrane</location>
        <topology evidence="1">Multi-pass membrane protein</topology>
    </subcellularLocation>
</comment>
<feature type="transmembrane region" description="Helical" evidence="6">
    <location>
        <begin position="96"/>
        <end position="116"/>
    </location>
</feature>
<evidence type="ECO:0000256" key="4">
    <source>
        <dbReference type="ARBA" id="ARBA00022989"/>
    </source>
</evidence>
<dbReference type="CDD" id="cd06579">
    <property type="entry name" value="TM_PBP1_transp_AraH_like"/>
    <property type="match status" value="1"/>
</dbReference>
<comment type="caution">
    <text evidence="7">The sequence shown here is derived from an EMBL/GenBank/DDBJ whole genome shotgun (WGS) entry which is preliminary data.</text>
</comment>
<keyword evidence="2" id="KW-1003">Cell membrane</keyword>
<feature type="transmembrane region" description="Helical" evidence="6">
    <location>
        <begin position="293"/>
        <end position="310"/>
    </location>
</feature>
<dbReference type="InterPro" id="IPR001851">
    <property type="entry name" value="ABC_transp_permease"/>
</dbReference>
<dbReference type="RefSeq" id="WP_237819705.1">
    <property type="nucleotide sequence ID" value="NZ_JAKLTQ010000004.1"/>
</dbReference>
<feature type="transmembrane region" description="Helical" evidence="6">
    <location>
        <begin position="210"/>
        <end position="233"/>
    </location>
</feature>
<dbReference type="EMBL" id="JAKLTQ010000004">
    <property type="protein sequence ID" value="MCG2621974.1"/>
    <property type="molecule type" value="Genomic_DNA"/>
</dbReference>
<feature type="transmembrane region" description="Helical" evidence="6">
    <location>
        <begin position="42"/>
        <end position="62"/>
    </location>
</feature>
<feature type="transmembrane region" description="Helical" evidence="6">
    <location>
        <begin position="12"/>
        <end position="30"/>
    </location>
</feature>
<dbReference type="Pfam" id="PF02653">
    <property type="entry name" value="BPD_transp_2"/>
    <property type="match status" value="1"/>
</dbReference>
<name>A0ABS9L657_9MICC</name>
<proteinExistence type="predicted"/>
<gene>
    <name evidence="7" type="ORF">LVY72_08595</name>
</gene>
<keyword evidence="8" id="KW-1185">Reference proteome</keyword>
<sequence>MNRVLGLFQRWPFAFAMLLCAVLLVVNLVVSPSFVSPSRLGMTLATLAPFVLVGFASTPAILSGGIDISVGPLATLINCVFVAILIPAGLGDWPLAVPLLLGIAMAVGAINGVLVAIVRLHPVVATTGVLFLLIGASLTIAKNPVIAPDNWTRPLAGSIGVVPGAIITLGAAALVWFVLKRTVFVSNLLATGESDSSAYGSGVNVTAIRVLAYTLGGLFAGIAGIALTALLQASGSTLATTYALLGLAAAVLGGTSLGGGRGSLLGTFFGALAIYLLQQLLTSAGVQPNLIEFTYGLLLIAGVVLGATLLSPRISRRTA</sequence>
<keyword evidence="5 6" id="KW-0472">Membrane</keyword>
<dbReference type="PANTHER" id="PTHR32196:SF72">
    <property type="entry name" value="RIBOSE IMPORT PERMEASE PROTEIN RBSC"/>
    <property type="match status" value="1"/>
</dbReference>
<dbReference type="Proteomes" id="UP001165368">
    <property type="component" value="Unassembled WGS sequence"/>
</dbReference>
<protein>
    <submittedName>
        <fullName evidence="7">ABC transporter permease</fullName>
    </submittedName>
</protein>
<evidence type="ECO:0000313" key="8">
    <source>
        <dbReference type="Proteomes" id="UP001165368"/>
    </source>
</evidence>
<feature type="transmembrane region" description="Helical" evidence="6">
    <location>
        <begin position="264"/>
        <end position="281"/>
    </location>
</feature>
<organism evidence="7 8">
    <name type="scientific">Arthrobacter hankyongi</name>
    <dbReference type="NCBI Taxonomy" id="2904801"/>
    <lineage>
        <taxon>Bacteria</taxon>
        <taxon>Bacillati</taxon>
        <taxon>Actinomycetota</taxon>
        <taxon>Actinomycetes</taxon>
        <taxon>Micrococcales</taxon>
        <taxon>Micrococcaceae</taxon>
        <taxon>Arthrobacter</taxon>
    </lineage>
</organism>
<evidence type="ECO:0000256" key="2">
    <source>
        <dbReference type="ARBA" id="ARBA00022475"/>
    </source>
</evidence>
<evidence type="ECO:0000256" key="3">
    <source>
        <dbReference type="ARBA" id="ARBA00022692"/>
    </source>
</evidence>
<dbReference type="PANTHER" id="PTHR32196">
    <property type="entry name" value="ABC TRANSPORTER PERMEASE PROTEIN YPHD-RELATED-RELATED"/>
    <property type="match status" value="1"/>
</dbReference>
<evidence type="ECO:0000256" key="1">
    <source>
        <dbReference type="ARBA" id="ARBA00004651"/>
    </source>
</evidence>
<feature type="transmembrane region" description="Helical" evidence="6">
    <location>
        <begin position="69"/>
        <end position="90"/>
    </location>
</feature>
<evidence type="ECO:0000256" key="6">
    <source>
        <dbReference type="SAM" id="Phobius"/>
    </source>
</evidence>